<evidence type="ECO:0000313" key="9">
    <source>
        <dbReference type="Proteomes" id="UP000271241"/>
    </source>
</evidence>
<feature type="compositionally biased region" description="Gly residues" evidence="6">
    <location>
        <begin position="165"/>
        <end position="175"/>
    </location>
</feature>
<feature type="compositionally biased region" description="Low complexity" evidence="6">
    <location>
        <begin position="236"/>
        <end position="261"/>
    </location>
</feature>
<dbReference type="InterPro" id="IPR045877">
    <property type="entry name" value="ZFP36-like"/>
</dbReference>
<feature type="compositionally biased region" description="Gly residues" evidence="6">
    <location>
        <begin position="397"/>
        <end position="409"/>
    </location>
</feature>
<reference evidence="9" key="1">
    <citation type="journal article" date="2018" name="Nat. Microbiol.">
        <title>Leveraging single-cell genomics to expand the fungal tree of life.</title>
        <authorList>
            <person name="Ahrendt S.R."/>
            <person name="Quandt C.A."/>
            <person name="Ciobanu D."/>
            <person name="Clum A."/>
            <person name="Salamov A."/>
            <person name="Andreopoulos B."/>
            <person name="Cheng J.F."/>
            <person name="Woyke T."/>
            <person name="Pelin A."/>
            <person name="Henrissat B."/>
            <person name="Reynolds N.K."/>
            <person name="Benny G.L."/>
            <person name="Smith M.E."/>
            <person name="James T.Y."/>
            <person name="Grigoriev I.V."/>
        </authorList>
    </citation>
    <scope>NUCLEOTIDE SEQUENCE [LARGE SCALE GENOMIC DNA]</scope>
    <source>
        <strain evidence="9">RSA 1356</strain>
    </source>
</reference>
<feature type="compositionally biased region" description="Low complexity" evidence="6">
    <location>
        <begin position="410"/>
        <end position="421"/>
    </location>
</feature>
<evidence type="ECO:0000256" key="1">
    <source>
        <dbReference type="ARBA" id="ARBA00022723"/>
    </source>
</evidence>
<keyword evidence="9" id="KW-1185">Reference proteome</keyword>
<feature type="domain" description="C3H1-type" evidence="7">
    <location>
        <begin position="197"/>
        <end position="220"/>
    </location>
</feature>
<dbReference type="STRING" id="78915.A0A4P9XK81"/>
<feature type="region of interest" description="Disordered" evidence="6">
    <location>
        <begin position="221"/>
        <end position="274"/>
    </location>
</feature>
<protein>
    <recommendedName>
        <fullName evidence="7">C3H1-type domain-containing protein</fullName>
    </recommendedName>
</protein>
<evidence type="ECO:0000259" key="7">
    <source>
        <dbReference type="PROSITE" id="PS50103"/>
    </source>
</evidence>
<feature type="compositionally biased region" description="Basic residues" evidence="6">
    <location>
        <begin position="422"/>
        <end position="434"/>
    </location>
</feature>
<dbReference type="InterPro" id="IPR036855">
    <property type="entry name" value="Znf_CCCH_sf"/>
</dbReference>
<feature type="domain" description="C3H1-type" evidence="7">
    <location>
        <begin position="283"/>
        <end position="311"/>
    </location>
</feature>
<dbReference type="EMBL" id="KZ992932">
    <property type="protein sequence ID" value="RKP06204.1"/>
    <property type="molecule type" value="Genomic_DNA"/>
</dbReference>
<dbReference type="Pfam" id="PF00642">
    <property type="entry name" value="zf-CCCH"/>
    <property type="match status" value="1"/>
</dbReference>
<dbReference type="AlphaFoldDB" id="A0A4P9XK81"/>
<feature type="region of interest" description="Disordered" evidence="6">
    <location>
        <begin position="393"/>
        <end position="434"/>
    </location>
</feature>
<feature type="domain" description="C3H1-type" evidence="7">
    <location>
        <begin position="134"/>
        <end position="161"/>
    </location>
</feature>
<feature type="region of interest" description="Disordered" evidence="6">
    <location>
        <begin position="165"/>
        <end position="188"/>
    </location>
</feature>
<keyword evidence="3 5" id="KW-0863">Zinc-finger</keyword>
<keyword evidence="1 5" id="KW-0479">Metal-binding</keyword>
<evidence type="ECO:0000256" key="5">
    <source>
        <dbReference type="PROSITE-ProRule" id="PRU00723"/>
    </source>
</evidence>
<dbReference type="GO" id="GO:0003729">
    <property type="term" value="F:mRNA binding"/>
    <property type="evidence" value="ECO:0007669"/>
    <property type="project" value="InterPro"/>
</dbReference>
<evidence type="ECO:0000256" key="2">
    <source>
        <dbReference type="ARBA" id="ARBA00022737"/>
    </source>
</evidence>
<feature type="region of interest" description="Disordered" evidence="6">
    <location>
        <begin position="1"/>
        <end position="41"/>
    </location>
</feature>
<sequence length="434" mass="46020">MAQRAKATSCKANEATSSGPGPATTATATAYSTAESPQLGRPMTADDIAKEMSTLSITADDCYDSCEDEEGITAYQLALMEAMALMDAEAEKGRRTAGGGNHATGYQYPSAFYSSAGRRRLSTTSTGGGSSTSSRRLEPCLFYQRGECRNGADCRFRHVDGFGDGGDALGSGGPRTDGRRPSNRGMADTQAHGVPVLCRYWATPGGCHWGDQCRFQHPSAMRASGGGGDGSDAEGESGTTARIGASSTTSSSTMPLSRTSSRGGGRGGSSHRIVNPAALGHAPSSGITCRYWASSGRCRWADRCRYRHDPEMRGQRGRELLMLGALDPEEEGMMHWTLNDLEEEFEHRMMDSTEDGDCGFTADEVLELLSHGVKPYDDDAWETLFALQQIDREYSGTSGGGGGGGGGGNSSSNQNQTQNQRGGKRKRGRGRGRS</sequence>
<keyword evidence="4 5" id="KW-0862">Zinc</keyword>
<dbReference type="SUPFAM" id="SSF90229">
    <property type="entry name" value="CCCH zinc finger"/>
    <property type="match status" value="3"/>
</dbReference>
<dbReference type="Pfam" id="PF18044">
    <property type="entry name" value="zf-CCCH_4"/>
    <property type="match status" value="2"/>
</dbReference>
<proteinExistence type="predicted"/>
<dbReference type="PANTHER" id="PTHR12547:SF18">
    <property type="entry name" value="PROTEIN TIS11"/>
    <property type="match status" value="1"/>
</dbReference>
<dbReference type="Gene3D" id="4.10.1000.10">
    <property type="entry name" value="Zinc finger, CCCH-type"/>
    <property type="match status" value="3"/>
</dbReference>
<dbReference type="Proteomes" id="UP000271241">
    <property type="component" value="Unassembled WGS sequence"/>
</dbReference>
<feature type="compositionally biased region" description="Low complexity" evidence="6">
    <location>
        <begin position="15"/>
        <end position="34"/>
    </location>
</feature>
<dbReference type="InterPro" id="IPR041367">
    <property type="entry name" value="Znf-CCCH_4"/>
</dbReference>
<keyword evidence="2" id="KW-0677">Repeat</keyword>
<dbReference type="PROSITE" id="PS50103">
    <property type="entry name" value="ZF_C3H1"/>
    <property type="match status" value="3"/>
</dbReference>
<organism evidence="8 9">
    <name type="scientific">Thamnocephalis sphaerospora</name>
    <dbReference type="NCBI Taxonomy" id="78915"/>
    <lineage>
        <taxon>Eukaryota</taxon>
        <taxon>Fungi</taxon>
        <taxon>Fungi incertae sedis</taxon>
        <taxon>Zoopagomycota</taxon>
        <taxon>Zoopagomycotina</taxon>
        <taxon>Zoopagomycetes</taxon>
        <taxon>Zoopagales</taxon>
        <taxon>Sigmoideomycetaceae</taxon>
        <taxon>Thamnocephalis</taxon>
    </lineage>
</organism>
<name>A0A4P9XK81_9FUNG</name>
<evidence type="ECO:0000256" key="6">
    <source>
        <dbReference type="SAM" id="MobiDB-lite"/>
    </source>
</evidence>
<feature type="zinc finger region" description="C3H1-type" evidence="5">
    <location>
        <begin position="134"/>
        <end position="161"/>
    </location>
</feature>
<feature type="zinc finger region" description="C3H1-type" evidence="5">
    <location>
        <begin position="197"/>
        <end position="220"/>
    </location>
</feature>
<dbReference type="SMART" id="SM00356">
    <property type="entry name" value="ZnF_C3H1"/>
    <property type="match status" value="3"/>
</dbReference>
<dbReference type="PANTHER" id="PTHR12547">
    <property type="entry name" value="CCCH ZINC FINGER/TIS11-RELATED"/>
    <property type="match status" value="1"/>
</dbReference>
<dbReference type="OrthoDB" id="629492at2759"/>
<gene>
    <name evidence="8" type="ORF">THASP1DRAFT_31979</name>
</gene>
<evidence type="ECO:0000256" key="3">
    <source>
        <dbReference type="ARBA" id="ARBA00022771"/>
    </source>
</evidence>
<dbReference type="GO" id="GO:0008270">
    <property type="term" value="F:zinc ion binding"/>
    <property type="evidence" value="ECO:0007669"/>
    <property type="project" value="UniProtKB-KW"/>
</dbReference>
<evidence type="ECO:0000313" key="8">
    <source>
        <dbReference type="EMBL" id="RKP06204.1"/>
    </source>
</evidence>
<evidence type="ECO:0000256" key="4">
    <source>
        <dbReference type="ARBA" id="ARBA00022833"/>
    </source>
</evidence>
<feature type="zinc finger region" description="C3H1-type" evidence="5">
    <location>
        <begin position="283"/>
        <end position="311"/>
    </location>
</feature>
<dbReference type="InterPro" id="IPR000571">
    <property type="entry name" value="Znf_CCCH"/>
</dbReference>
<accession>A0A4P9XK81</accession>